<dbReference type="EMBL" id="JACXAE010000085">
    <property type="protein sequence ID" value="MBD2775758.1"/>
    <property type="molecule type" value="Genomic_DNA"/>
</dbReference>
<feature type="repeat" description="TPR" evidence="3">
    <location>
        <begin position="312"/>
        <end position="345"/>
    </location>
</feature>
<keyword evidence="2 3" id="KW-0802">TPR repeat</keyword>
<dbReference type="Pfam" id="PF13181">
    <property type="entry name" value="TPR_8"/>
    <property type="match status" value="2"/>
</dbReference>
<feature type="repeat" description="TPR" evidence="3">
    <location>
        <begin position="482"/>
        <end position="515"/>
    </location>
</feature>
<feature type="repeat" description="TPR" evidence="3">
    <location>
        <begin position="244"/>
        <end position="277"/>
    </location>
</feature>
<name>A0A8J7BZF4_9CYAN</name>
<dbReference type="Gene3D" id="2.40.10.10">
    <property type="entry name" value="Trypsin-like serine proteases"/>
    <property type="match status" value="2"/>
</dbReference>
<accession>A0A8J7BZF4</accession>
<reference evidence="4" key="1">
    <citation type="submission" date="2020-09" db="EMBL/GenBank/DDBJ databases">
        <title>Iningainema tapete sp. nov. (Scytonemataceae, Cyanobacteria) from greenhouses in central Florida (USA) produces two types of nodularin with biosynthetic potential for microcystin-LR and anabaenopeptins.</title>
        <authorList>
            <person name="Berthold D.E."/>
            <person name="Lefler F.W."/>
            <person name="Huang I.-S."/>
            <person name="Abdulla H."/>
            <person name="Zimba P.V."/>
            <person name="Laughinghouse H.D. IV."/>
        </authorList>
    </citation>
    <scope>NUCLEOTIDE SEQUENCE</scope>
    <source>
        <strain evidence="4">BLCCT55</strain>
    </source>
</reference>
<evidence type="ECO:0000256" key="2">
    <source>
        <dbReference type="ARBA" id="ARBA00022803"/>
    </source>
</evidence>
<evidence type="ECO:0000256" key="3">
    <source>
        <dbReference type="PROSITE-ProRule" id="PRU00339"/>
    </source>
</evidence>
<comment type="caution">
    <text evidence="4">The sequence shown here is derived from an EMBL/GenBank/DDBJ whole genome shotgun (WGS) entry which is preliminary data.</text>
</comment>
<dbReference type="Gene3D" id="1.25.40.10">
    <property type="entry name" value="Tetratricopeptide repeat domain"/>
    <property type="match status" value="4"/>
</dbReference>
<dbReference type="SMART" id="SM00028">
    <property type="entry name" value="TPR"/>
    <property type="match status" value="9"/>
</dbReference>
<dbReference type="InterPro" id="IPR011990">
    <property type="entry name" value="TPR-like_helical_dom_sf"/>
</dbReference>
<keyword evidence="5" id="KW-1185">Reference proteome</keyword>
<feature type="repeat" description="TPR" evidence="3">
    <location>
        <begin position="414"/>
        <end position="447"/>
    </location>
</feature>
<dbReference type="Pfam" id="PF00515">
    <property type="entry name" value="TPR_1"/>
    <property type="match status" value="2"/>
</dbReference>
<dbReference type="SUPFAM" id="SSF50494">
    <property type="entry name" value="Trypsin-like serine proteases"/>
    <property type="match status" value="1"/>
</dbReference>
<dbReference type="GO" id="GO:0046813">
    <property type="term" value="P:receptor-mediated virion attachment to host cell"/>
    <property type="evidence" value="ECO:0007669"/>
    <property type="project" value="TreeGrafter"/>
</dbReference>
<sequence>MKYHQSPLLIGVSIALIQPQIAVATSATEVSKIGKEVTVLIQSQNKPPRYGSGVIIKRLGNTYTVLTAAHVVNVADKYEIVTSDGQRYLLNYSKMKQLKGVDLAVTEFTSSRNYTVAKIGNSDASTEGAKVYVTGYPEPTFAINQSIYTFTTGDITANATKALRDGYALVYNNDTKKGMSGGAVINDKGELIGIHGRADTDTKETKTGFNLGIPINTFLRLFATTGLNVGVSAPNTQEGTKSRAANFYLQGGDKRKQKDYRGAIVDYNEAIRLNPQYTFAYNDRGISRIELGDYQRAIADFNSVLKINPNYALAYYNRGLTRNKLGDKQGAIADYTSALRINPNYTQAYNNRGDIRNELGDNKGALEDLNSALLIDPNYDLAYLNRSRSRIGLRDYQGAIADANSALRINPNYAKAFYNRGIARNALRDYQGAISDYDSALRIDPNYGNAYINRSQSRIALGDYKGAIADTNSALRIDPKSALAYNNRGLSRSYLGDKQGAISDYTQALRIDPKYALSYRNRGRVRADLGDKQGALVDFQKAADLYQQQGKIPDYQKTLEYMRKFQ</sequence>
<keyword evidence="1" id="KW-0677">Repeat</keyword>
<dbReference type="PANTHER" id="PTHR44858:SF1">
    <property type="entry name" value="UDP-N-ACETYLGLUCOSAMINE--PEPTIDE N-ACETYLGLUCOSAMINYLTRANSFERASE SPINDLY-RELATED"/>
    <property type="match status" value="1"/>
</dbReference>
<feature type="repeat" description="TPR" evidence="3">
    <location>
        <begin position="448"/>
        <end position="481"/>
    </location>
</feature>
<dbReference type="PROSITE" id="PS50293">
    <property type="entry name" value="TPR_REGION"/>
    <property type="match status" value="2"/>
</dbReference>
<dbReference type="PROSITE" id="PS50005">
    <property type="entry name" value="TPR"/>
    <property type="match status" value="7"/>
</dbReference>
<dbReference type="Pfam" id="PF13414">
    <property type="entry name" value="TPR_11"/>
    <property type="match status" value="1"/>
</dbReference>
<dbReference type="InterPro" id="IPR043504">
    <property type="entry name" value="Peptidase_S1_PA_chymotrypsin"/>
</dbReference>
<dbReference type="PANTHER" id="PTHR44858">
    <property type="entry name" value="TETRATRICOPEPTIDE REPEAT PROTEIN 6"/>
    <property type="match status" value="1"/>
</dbReference>
<dbReference type="GO" id="GO:0009279">
    <property type="term" value="C:cell outer membrane"/>
    <property type="evidence" value="ECO:0007669"/>
    <property type="project" value="TreeGrafter"/>
</dbReference>
<dbReference type="InterPro" id="IPR050498">
    <property type="entry name" value="Ycf3"/>
</dbReference>
<dbReference type="SUPFAM" id="SSF48452">
    <property type="entry name" value="TPR-like"/>
    <property type="match status" value="2"/>
</dbReference>
<dbReference type="InterPro" id="IPR019734">
    <property type="entry name" value="TPR_rpt"/>
</dbReference>
<protein>
    <submittedName>
        <fullName evidence="4">Tetratricopeptide repeat protein</fullName>
    </submittedName>
</protein>
<proteinExistence type="predicted"/>
<dbReference type="Proteomes" id="UP000629098">
    <property type="component" value="Unassembled WGS sequence"/>
</dbReference>
<gene>
    <name evidence="4" type="ORF">ICL16_27795</name>
</gene>
<feature type="repeat" description="TPR" evidence="3">
    <location>
        <begin position="278"/>
        <end position="311"/>
    </location>
</feature>
<feature type="repeat" description="TPR" evidence="3">
    <location>
        <begin position="346"/>
        <end position="379"/>
    </location>
</feature>
<dbReference type="InterPro" id="IPR009003">
    <property type="entry name" value="Peptidase_S1_PA"/>
</dbReference>
<evidence type="ECO:0000256" key="1">
    <source>
        <dbReference type="ARBA" id="ARBA00022737"/>
    </source>
</evidence>
<organism evidence="4 5">
    <name type="scientific">Iningainema tapete BLCC-T55</name>
    <dbReference type="NCBI Taxonomy" id="2748662"/>
    <lineage>
        <taxon>Bacteria</taxon>
        <taxon>Bacillati</taxon>
        <taxon>Cyanobacteriota</taxon>
        <taxon>Cyanophyceae</taxon>
        <taxon>Nostocales</taxon>
        <taxon>Scytonemataceae</taxon>
        <taxon>Iningainema tapete</taxon>
    </lineage>
</organism>
<dbReference type="AlphaFoldDB" id="A0A8J7BZF4"/>
<evidence type="ECO:0000313" key="5">
    <source>
        <dbReference type="Proteomes" id="UP000629098"/>
    </source>
</evidence>
<dbReference type="Pfam" id="PF13365">
    <property type="entry name" value="Trypsin_2"/>
    <property type="match status" value="1"/>
</dbReference>
<evidence type="ECO:0000313" key="4">
    <source>
        <dbReference type="EMBL" id="MBD2775758.1"/>
    </source>
</evidence>
<dbReference type="RefSeq" id="WP_190834629.1">
    <property type="nucleotide sequence ID" value="NZ_CAWPPI010000085.1"/>
</dbReference>